<feature type="compositionally biased region" description="Polar residues" evidence="1">
    <location>
        <begin position="110"/>
        <end position="136"/>
    </location>
</feature>
<feature type="region of interest" description="Disordered" evidence="1">
    <location>
        <begin position="95"/>
        <end position="136"/>
    </location>
</feature>
<protein>
    <submittedName>
        <fullName evidence="2">Uncharacterized protein</fullName>
    </submittedName>
</protein>
<reference evidence="2" key="2">
    <citation type="submission" date="2013-05" db="EMBL/GenBank/DDBJ databases">
        <authorList>
            <person name="Carter J.-M."/>
            <person name="Baker S.C."/>
            <person name="Pink R."/>
            <person name="Carter D.R.F."/>
            <person name="Collins A."/>
            <person name="Tomlin J."/>
            <person name="Gibbs M."/>
            <person name="Breuker C.J."/>
        </authorList>
    </citation>
    <scope>NUCLEOTIDE SEQUENCE</scope>
    <source>
        <tissue evidence="2">Ovary</tissue>
    </source>
</reference>
<feature type="non-terminal residue" evidence="2">
    <location>
        <position position="224"/>
    </location>
</feature>
<feature type="non-terminal residue" evidence="2">
    <location>
        <position position="1"/>
    </location>
</feature>
<dbReference type="PANTHER" id="PTHR47331">
    <property type="entry name" value="PHD-TYPE DOMAIN-CONTAINING PROTEIN"/>
    <property type="match status" value="1"/>
</dbReference>
<dbReference type="AlphaFoldDB" id="S4PX12"/>
<sequence length="224" mass="24790">SFVSTETVNTLNSAACSLCKIGQHTHLYSCPAFMKLSPHERHLHVKNNNFCNRCLSTHHKTLNCSSQRNCKRCSSASHHTELHFERNNYNAKDLLPKTSKSNIGKPPSSPNAINSPRVSSVITEAPSTSSSSENTLNKNNFISQTTNTTLVCNVSYDCLERVTTTTLLGTAKIRVYDKNNCAHLIRCLVDPASQRDYVSISCCEKYSLPISFQSRFSEVQGIGG</sequence>
<proteinExistence type="predicted"/>
<accession>S4PX12</accession>
<reference evidence="2" key="1">
    <citation type="journal article" date="2013" name="BMC Genomics">
        <title>Unscrambling butterfly oogenesis.</title>
        <authorList>
            <person name="Carter J.M."/>
            <person name="Baker S.C."/>
            <person name="Pink R."/>
            <person name="Carter D.R."/>
            <person name="Collins A."/>
            <person name="Tomlin J."/>
            <person name="Gibbs M."/>
            <person name="Breuker C.J."/>
        </authorList>
    </citation>
    <scope>NUCLEOTIDE SEQUENCE</scope>
    <source>
        <tissue evidence="2">Ovary</tissue>
    </source>
</reference>
<organism evidence="2">
    <name type="scientific">Pararge aegeria</name>
    <name type="common">speckled wood butterfly</name>
    <dbReference type="NCBI Taxonomy" id="116150"/>
    <lineage>
        <taxon>Eukaryota</taxon>
        <taxon>Metazoa</taxon>
        <taxon>Ecdysozoa</taxon>
        <taxon>Arthropoda</taxon>
        <taxon>Hexapoda</taxon>
        <taxon>Insecta</taxon>
        <taxon>Pterygota</taxon>
        <taxon>Neoptera</taxon>
        <taxon>Endopterygota</taxon>
        <taxon>Lepidoptera</taxon>
        <taxon>Glossata</taxon>
        <taxon>Ditrysia</taxon>
        <taxon>Papilionoidea</taxon>
        <taxon>Nymphalidae</taxon>
        <taxon>Satyrinae</taxon>
        <taxon>Satyrini</taxon>
        <taxon>Parargina</taxon>
        <taxon>Pararge</taxon>
    </lineage>
</organism>
<dbReference type="EMBL" id="GAIX01005843">
    <property type="protein sequence ID" value="JAA86717.1"/>
    <property type="molecule type" value="Transcribed_RNA"/>
</dbReference>
<name>S4PX12_9NEOP</name>
<evidence type="ECO:0000313" key="2">
    <source>
        <dbReference type="EMBL" id="JAA86717.1"/>
    </source>
</evidence>
<evidence type="ECO:0000256" key="1">
    <source>
        <dbReference type="SAM" id="MobiDB-lite"/>
    </source>
</evidence>
<dbReference type="PANTHER" id="PTHR47331:SF1">
    <property type="entry name" value="GAG-LIKE PROTEIN"/>
    <property type="match status" value="1"/>
</dbReference>